<name>A0ABD0XFL3_UMBPY</name>
<feature type="active site" description="Nucleophile" evidence="13">
    <location>
        <position position="162"/>
    </location>
</feature>
<evidence type="ECO:0000256" key="3">
    <source>
        <dbReference type="ARBA" id="ARBA00010701"/>
    </source>
</evidence>
<organism evidence="18 19">
    <name type="scientific">Umbra pygmaea</name>
    <name type="common">Eastern mudminnow</name>
    <dbReference type="NCBI Taxonomy" id="75934"/>
    <lineage>
        <taxon>Eukaryota</taxon>
        <taxon>Metazoa</taxon>
        <taxon>Chordata</taxon>
        <taxon>Craniata</taxon>
        <taxon>Vertebrata</taxon>
        <taxon>Euteleostomi</taxon>
        <taxon>Actinopterygii</taxon>
        <taxon>Neopterygii</taxon>
        <taxon>Teleostei</taxon>
        <taxon>Protacanthopterygii</taxon>
        <taxon>Esociformes</taxon>
        <taxon>Umbridae</taxon>
        <taxon>Umbra</taxon>
    </lineage>
</organism>
<evidence type="ECO:0000256" key="9">
    <source>
        <dbReference type="ARBA" id="ARBA00022963"/>
    </source>
</evidence>
<comment type="catalytic activity">
    <reaction evidence="1">
        <text>a triacylglycerol + H2O = a diacylglycerol + a fatty acid + H(+)</text>
        <dbReference type="Rhea" id="RHEA:12044"/>
        <dbReference type="ChEBI" id="CHEBI:15377"/>
        <dbReference type="ChEBI" id="CHEBI:15378"/>
        <dbReference type="ChEBI" id="CHEBI:17855"/>
        <dbReference type="ChEBI" id="CHEBI:18035"/>
        <dbReference type="ChEBI" id="CHEBI:28868"/>
        <dbReference type="EC" id="3.1.1.3"/>
    </reaction>
</comment>
<evidence type="ECO:0000256" key="7">
    <source>
        <dbReference type="ARBA" id="ARBA00022729"/>
    </source>
</evidence>
<dbReference type="PANTHER" id="PTHR11610">
    <property type="entry name" value="LIPASE"/>
    <property type="match status" value="1"/>
</dbReference>
<evidence type="ECO:0000256" key="8">
    <source>
        <dbReference type="ARBA" id="ARBA00022801"/>
    </source>
</evidence>
<protein>
    <recommendedName>
        <fullName evidence="4">triacylglycerol lipase</fullName>
        <ecNumber evidence="4">3.1.1.3</ecNumber>
    </recommendedName>
</protein>
<dbReference type="PRINTS" id="PR00822">
    <property type="entry name" value="LIPOLIPASE"/>
</dbReference>
<evidence type="ECO:0000256" key="16">
    <source>
        <dbReference type="RuleBase" id="RU004262"/>
    </source>
</evidence>
<dbReference type="InterPro" id="IPR013818">
    <property type="entry name" value="Lipase"/>
</dbReference>
<comment type="caution">
    <text evidence="18">The sequence shown here is derived from an EMBL/GenBank/DDBJ whole genome shotgun (WGS) entry which is preliminary data.</text>
</comment>
<feature type="binding site" evidence="14">
    <location>
        <position position="200"/>
    </location>
    <ligand>
        <name>Ca(2+)</name>
        <dbReference type="ChEBI" id="CHEBI:29108"/>
    </ligand>
</feature>
<keyword evidence="6" id="KW-0358">Heparin-binding</keyword>
<dbReference type="PANTHER" id="PTHR11610:SF13">
    <property type="entry name" value="ENDOTHELIAL LIPASE"/>
    <property type="match status" value="1"/>
</dbReference>
<dbReference type="Proteomes" id="UP001557470">
    <property type="component" value="Unassembled WGS sequence"/>
</dbReference>
<gene>
    <name evidence="18" type="ORF">UPYG_G00191140</name>
</gene>
<evidence type="ECO:0000313" key="19">
    <source>
        <dbReference type="Proteomes" id="UP001557470"/>
    </source>
</evidence>
<evidence type="ECO:0000256" key="4">
    <source>
        <dbReference type="ARBA" id="ARBA00013279"/>
    </source>
</evidence>
<keyword evidence="11" id="KW-1015">Disulfide bond</keyword>
<dbReference type="Gene3D" id="2.60.60.20">
    <property type="entry name" value="PLAT/LH2 domain"/>
    <property type="match status" value="1"/>
</dbReference>
<dbReference type="CDD" id="cd00707">
    <property type="entry name" value="Pancreat_lipase_like"/>
    <property type="match status" value="1"/>
</dbReference>
<dbReference type="InterPro" id="IPR001024">
    <property type="entry name" value="PLAT/LH2_dom"/>
</dbReference>
<dbReference type="InterPro" id="IPR036392">
    <property type="entry name" value="PLAT/LH2_dom_sf"/>
</dbReference>
<evidence type="ECO:0000256" key="1">
    <source>
        <dbReference type="ARBA" id="ARBA00001024"/>
    </source>
</evidence>
<evidence type="ECO:0000313" key="18">
    <source>
        <dbReference type="EMBL" id="KAL0979887.1"/>
    </source>
</evidence>
<comment type="caution">
    <text evidence="15">Lacks conserved residue(s) required for the propagation of feature annotation.</text>
</comment>
<dbReference type="PIRSF" id="PIRSF000865">
    <property type="entry name" value="Lipoprotein_lipase_LIPH"/>
    <property type="match status" value="1"/>
</dbReference>
<dbReference type="Pfam" id="PF01477">
    <property type="entry name" value="PLAT"/>
    <property type="match status" value="1"/>
</dbReference>
<dbReference type="EC" id="3.1.1.3" evidence="4"/>
<comment type="subcellular location">
    <subcellularLocation>
        <location evidence="2">Secreted</location>
    </subcellularLocation>
</comment>
<dbReference type="SUPFAM" id="SSF53474">
    <property type="entry name" value="alpha/beta-Hydrolases"/>
    <property type="match status" value="1"/>
</dbReference>
<dbReference type="InterPro" id="IPR029058">
    <property type="entry name" value="AB_hydrolase_fold"/>
</dbReference>
<feature type="active site" description="Charge relay system" evidence="13">
    <location>
        <position position="186"/>
    </location>
</feature>
<dbReference type="PRINTS" id="PR00821">
    <property type="entry name" value="TAGLIPASE"/>
</dbReference>
<evidence type="ECO:0000256" key="13">
    <source>
        <dbReference type="PIRSR" id="PIRSR000865-1"/>
    </source>
</evidence>
<dbReference type="FunFam" id="3.40.50.1820:FF:000441">
    <property type="entry name" value="Lipoprotein lipase"/>
    <property type="match status" value="1"/>
</dbReference>
<dbReference type="GO" id="GO:0005576">
    <property type="term" value="C:extracellular region"/>
    <property type="evidence" value="ECO:0007669"/>
    <property type="project" value="UniProtKB-SubCell"/>
</dbReference>
<dbReference type="EMBL" id="JAGEUA010000005">
    <property type="protein sequence ID" value="KAL0979887.1"/>
    <property type="molecule type" value="Genomic_DNA"/>
</dbReference>
<keyword evidence="9" id="KW-0442">Lipid degradation</keyword>
<evidence type="ECO:0000256" key="10">
    <source>
        <dbReference type="ARBA" id="ARBA00023098"/>
    </source>
</evidence>
<dbReference type="InterPro" id="IPR000734">
    <property type="entry name" value="TAG_lipase"/>
</dbReference>
<dbReference type="InterPro" id="IPR002330">
    <property type="entry name" value="Lipo_Lipase"/>
</dbReference>
<keyword evidence="14" id="KW-0479">Metal-binding</keyword>
<feature type="binding site" evidence="14">
    <location>
        <position position="205"/>
    </location>
    <ligand>
        <name>Ca(2+)</name>
        <dbReference type="ChEBI" id="CHEBI:29108"/>
    </ligand>
</feature>
<evidence type="ECO:0000256" key="14">
    <source>
        <dbReference type="PIRSR" id="PIRSR000865-2"/>
    </source>
</evidence>
<proteinExistence type="inferred from homology"/>
<dbReference type="InterPro" id="IPR033906">
    <property type="entry name" value="Lipase_N"/>
</dbReference>
<keyword evidence="7" id="KW-0732">Signal</keyword>
<dbReference type="GO" id="GO:0004806">
    <property type="term" value="F:triacylglycerol lipase activity"/>
    <property type="evidence" value="ECO:0007669"/>
    <property type="project" value="UniProtKB-EC"/>
</dbReference>
<dbReference type="SMART" id="SM00308">
    <property type="entry name" value="LH2"/>
    <property type="match status" value="1"/>
</dbReference>
<keyword evidence="5" id="KW-0964">Secreted</keyword>
<sequence>MFNKQLGACSYVFSSGEDENSLFKDKEFKVIHGDNNTLHNDITYNMRKSQDLDVDGCILQPGKNTSLQECGFNVTAKTIFIIHGWTMSGMYESWMRKLVSAMMQREPEANVIIVDWLPMAHQLYPDAVNHTHQVGLSVATTINWLQEEENLPLQNVHLIGYSLGAHVAGYAGTFVRGTVGRITGLDPAGPMFEGAEDKKRLSSDDASFVDVLHTYTREALGVSIGIQQPVGDIDIYPNGGDVQPGCALTDVLTSVAGGNFMDVMKCEHERAVHLFVDSLVTKDHVSFAYQCTDPSRFKKGICLSCRKNRCNQMGYNAKKMRNRRNSKMYLKTRADTPFGGIHYQMKMHVFNRKQADDADPTFYVKLYGEHNDSHKLHVDIPNKVGLNQTNTFLVFNEEDIGDLLKIHLSWEGPSDSLGSFWKNIKKNFWGWNSNMPSRQVLEVRRIRVKCGETQKKFTFCAQDLSETELTPGHGITYVKCRDGWEVKPRKRLHI</sequence>
<dbReference type="AlphaFoldDB" id="A0ABD0XFL3"/>
<dbReference type="SUPFAM" id="SSF49723">
    <property type="entry name" value="Lipase/lipooxygenase domain (PLAT/LH2 domain)"/>
    <property type="match status" value="1"/>
</dbReference>
<keyword evidence="14" id="KW-0106">Calcium</keyword>
<reference evidence="18 19" key="1">
    <citation type="submission" date="2024-06" db="EMBL/GenBank/DDBJ databases">
        <authorList>
            <person name="Pan Q."/>
            <person name="Wen M."/>
            <person name="Jouanno E."/>
            <person name="Zahm M."/>
            <person name="Klopp C."/>
            <person name="Cabau C."/>
            <person name="Louis A."/>
            <person name="Berthelot C."/>
            <person name="Parey E."/>
            <person name="Roest Crollius H."/>
            <person name="Montfort J."/>
            <person name="Robinson-Rechavi M."/>
            <person name="Bouchez O."/>
            <person name="Lampietro C."/>
            <person name="Lopez Roques C."/>
            <person name="Donnadieu C."/>
            <person name="Postlethwait J."/>
            <person name="Bobe J."/>
            <person name="Verreycken H."/>
            <person name="Guiguen Y."/>
        </authorList>
    </citation>
    <scope>NUCLEOTIDE SEQUENCE [LARGE SCALE GENOMIC DNA]</scope>
    <source>
        <strain evidence="18">Up_M1</strain>
        <tissue evidence="18">Testis</tissue>
    </source>
</reference>
<evidence type="ECO:0000256" key="12">
    <source>
        <dbReference type="ARBA" id="ARBA00023180"/>
    </source>
</evidence>
<keyword evidence="12" id="KW-0325">Glycoprotein</keyword>
<keyword evidence="8" id="KW-0378">Hydrolase</keyword>
<dbReference type="GO" id="GO:0016042">
    <property type="term" value="P:lipid catabolic process"/>
    <property type="evidence" value="ECO:0007669"/>
    <property type="project" value="UniProtKB-KW"/>
</dbReference>
<dbReference type="InterPro" id="IPR016272">
    <property type="entry name" value="Lipase_LIPH"/>
</dbReference>
<keyword evidence="10" id="KW-0443">Lipid metabolism</keyword>
<evidence type="ECO:0000256" key="15">
    <source>
        <dbReference type="PROSITE-ProRule" id="PRU00152"/>
    </source>
</evidence>
<accession>A0ABD0XFL3</accession>
<comment type="similarity">
    <text evidence="3 16">Belongs to the AB hydrolase superfamily. Lipase family.</text>
</comment>
<evidence type="ECO:0000259" key="17">
    <source>
        <dbReference type="PROSITE" id="PS50095"/>
    </source>
</evidence>
<dbReference type="Pfam" id="PF00151">
    <property type="entry name" value="Lipase"/>
    <property type="match status" value="1"/>
</dbReference>
<dbReference type="FunFam" id="2.60.60.20:FF:000010">
    <property type="entry name" value="hepatic triacylglycerol lipase"/>
    <property type="match status" value="1"/>
</dbReference>
<evidence type="ECO:0000256" key="5">
    <source>
        <dbReference type="ARBA" id="ARBA00022525"/>
    </source>
</evidence>
<feature type="domain" description="PLAT" evidence="17">
    <location>
        <begin position="341"/>
        <end position="479"/>
    </location>
</feature>
<evidence type="ECO:0000256" key="11">
    <source>
        <dbReference type="ARBA" id="ARBA00023157"/>
    </source>
</evidence>
<evidence type="ECO:0000256" key="2">
    <source>
        <dbReference type="ARBA" id="ARBA00004613"/>
    </source>
</evidence>
<dbReference type="PROSITE" id="PS50095">
    <property type="entry name" value="PLAT"/>
    <property type="match status" value="1"/>
</dbReference>
<dbReference type="Gene3D" id="3.40.50.1820">
    <property type="entry name" value="alpha/beta hydrolase"/>
    <property type="match status" value="1"/>
</dbReference>
<evidence type="ECO:0000256" key="6">
    <source>
        <dbReference type="ARBA" id="ARBA00022674"/>
    </source>
</evidence>
<dbReference type="GO" id="GO:0008201">
    <property type="term" value="F:heparin binding"/>
    <property type="evidence" value="ECO:0007669"/>
    <property type="project" value="UniProtKB-KW"/>
</dbReference>
<keyword evidence="19" id="KW-1185">Reference proteome</keyword>
<feature type="active site" description="Charge relay system" evidence="13">
    <location>
        <position position="268"/>
    </location>
</feature>